<dbReference type="PANTHER" id="PTHR30619:SF1">
    <property type="entry name" value="RECOMBINATION PROTEIN 2"/>
    <property type="match status" value="1"/>
</dbReference>
<dbReference type="Pfam" id="PF03772">
    <property type="entry name" value="Competence"/>
    <property type="match status" value="1"/>
</dbReference>
<dbReference type="GO" id="GO:0005886">
    <property type="term" value="C:plasma membrane"/>
    <property type="evidence" value="ECO:0007669"/>
    <property type="project" value="UniProtKB-SubCell"/>
</dbReference>
<accession>A0A166B525</accession>
<feature type="transmembrane region" description="Helical" evidence="7">
    <location>
        <begin position="515"/>
        <end position="538"/>
    </location>
</feature>
<organism evidence="10 11">
    <name type="scientific">Pseudovibrio axinellae</name>
    <dbReference type="NCBI Taxonomy" id="989403"/>
    <lineage>
        <taxon>Bacteria</taxon>
        <taxon>Pseudomonadati</taxon>
        <taxon>Pseudomonadota</taxon>
        <taxon>Alphaproteobacteria</taxon>
        <taxon>Hyphomicrobiales</taxon>
        <taxon>Stappiaceae</taxon>
        <taxon>Pseudovibrio</taxon>
    </lineage>
</organism>
<proteinExistence type="predicted"/>
<sequence>MREGQSSSGKSQSGVVGTRVSALCVEGDKFSASGVAQRTREHEAHTKPRPKTQNRADVLHSNANSEFPSIVQRVGVLDRCKQAWVGLWLAVHGWGRVMLKPDQMHLLSYARSVLQQDWSRGQGIVWYALSHMAGTLVYFSLPAEPYGVLSAMPVILLGGLAFFRWRRGHATATQVALLFFFGGFFLADLRVEFARGDPLDRPITRKVEGTIRSVKQSGQSAYSIVLADVVSVTKEGTTPFPYFIRLSIKGMKQTPLVGENMQIKARLVPPGGVVRPGGYDFARTAFFSGIGAVGYGLSRPVLSPGSAGLSFLPLVGRGREAIAERIRRVLDYSPESAFAVALLVGKRDHLVDSDKEALRNAGLAHVLAISGMHMGLVTSLVFFAVRWILSLSPSLALKGHIHVYASVAALIAASVYLGLSGASVATQRAYLMSVLILCAALIGRRAFSLRGLAIACLVLLSVRPEEVLAPGFQMSFCAVLALLTSYSIGKNWLVGSGKAARRQDLSSFERGMRTAFKWLLACALTSLIAGAATAPIAAMHFEQVAPYGVLGNVLAMPLVTFVVMPLGLLSLLSIPVGADALFLSGMAAGLQLVLKAAYWVSSLSDGLTSLGVASVAGYLMLITSVVVLCVMPSRLKWFAAPILGGAVVVFAADRPPDLMVADTGKHIAFYDEDGGLRLTSSRMSFAADSLLRAGGLSGASFKAHKARALDRTCDKQGCVLKIYPREVKKGGRYGISPVALAQSKSPDLLEADCRLAAIVVTQAQAPEACRAELVIDQQMFGKRGAVYIWLTGGSERGGQIEKVRWAYHAQRRPWNPKLPSITSELIAAEERSHLALNADTPRAEDASFVGGVGRFKRD</sequence>
<feature type="transmembrane region" description="Helical" evidence="7">
    <location>
        <begin position="580"/>
        <end position="600"/>
    </location>
</feature>
<comment type="caution">
    <text evidence="10">The sequence shown here is derived from an EMBL/GenBank/DDBJ whole genome shotgun (WGS) entry which is preliminary data.</text>
</comment>
<feature type="region of interest" description="Disordered" evidence="6">
    <location>
        <begin position="32"/>
        <end position="56"/>
    </location>
</feature>
<dbReference type="InterPro" id="IPR004477">
    <property type="entry name" value="ComEC_N"/>
</dbReference>
<name>A0A166B525_9HYPH</name>
<evidence type="ECO:0000256" key="3">
    <source>
        <dbReference type="ARBA" id="ARBA00022692"/>
    </source>
</evidence>
<evidence type="ECO:0000256" key="6">
    <source>
        <dbReference type="SAM" id="MobiDB-lite"/>
    </source>
</evidence>
<feature type="domain" description="DUF4131" evidence="9">
    <location>
        <begin position="145"/>
        <end position="296"/>
    </location>
</feature>
<evidence type="ECO:0000256" key="1">
    <source>
        <dbReference type="ARBA" id="ARBA00004651"/>
    </source>
</evidence>
<evidence type="ECO:0000256" key="2">
    <source>
        <dbReference type="ARBA" id="ARBA00022475"/>
    </source>
</evidence>
<evidence type="ECO:0000313" key="11">
    <source>
        <dbReference type="Proteomes" id="UP000076577"/>
    </source>
</evidence>
<keyword evidence="5 7" id="KW-0472">Membrane</keyword>
<feature type="transmembrane region" description="Helical" evidence="7">
    <location>
        <begin position="606"/>
        <end position="628"/>
    </location>
</feature>
<comment type="subcellular location">
    <subcellularLocation>
        <location evidence="1">Cell membrane</location>
        <topology evidence="1">Multi-pass membrane protein</topology>
    </subcellularLocation>
</comment>
<evidence type="ECO:0000256" key="5">
    <source>
        <dbReference type="ARBA" id="ARBA00023136"/>
    </source>
</evidence>
<dbReference type="AlphaFoldDB" id="A0A166B525"/>
<dbReference type="NCBIfam" id="TIGR00360">
    <property type="entry name" value="ComEC_N-term"/>
    <property type="match status" value="1"/>
</dbReference>
<feature type="transmembrane region" description="Helical" evidence="7">
    <location>
        <begin position="363"/>
        <end position="389"/>
    </location>
</feature>
<evidence type="ECO:0000259" key="8">
    <source>
        <dbReference type="Pfam" id="PF03772"/>
    </source>
</evidence>
<keyword evidence="4 7" id="KW-1133">Transmembrane helix</keyword>
<evidence type="ECO:0000256" key="7">
    <source>
        <dbReference type="SAM" id="Phobius"/>
    </source>
</evidence>
<dbReference type="STRING" id="989403.SAMN05421798_104324"/>
<feature type="transmembrane region" description="Helical" evidence="7">
    <location>
        <begin position="635"/>
        <end position="652"/>
    </location>
</feature>
<dbReference type="PANTHER" id="PTHR30619">
    <property type="entry name" value="DNA INTERNALIZATION/COMPETENCE PROTEIN COMEC/REC2"/>
    <property type="match status" value="1"/>
</dbReference>
<keyword evidence="3 7" id="KW-0812">Transmembrane</keyword>
<keyword evidence="2" id="KW-1003">Cell membrane</keyword>
<feature type="transmembrane region" description="Helical" evidence="7">
    <location>
        <begin position="544"/>
        <end position="568"/>
    </location>
</feature>
<gene>
    <name evidence="10" type="ORF">PsAD2_00326</name>
</gene>
<dbReference type="InterPro" id="IPR052159">
    <property type="entry name" value="Competence_DNA_uptake"/>
</dbReference>
<feature type="transmembrane region" description="Helical" evidence="7">
    <location>
        <begin position="147"/>
        <end position="165"/>
    </location>
</feature>
<reference evidence="10 11" key="1">
    <citation type="journal article" date="2016" name="Front. Microbiol.">
        <title>Comparative Genomic Analysis Reveals a Diverse Repertoire of Genes Involved in Prokaryote-Eukaryote Interactions within the Pseudovibrio Genus.</title>
        <authorList>
            <person name="Romano S."/>
            <person name="Fernandez-Guerra A."/>
            <person name="Reen F.J."/>
            <person name="Glockner F.O."/>
            <person name="Crowley S.P."/>
            <person name="O'Sullivan O."/>
            <person name="Cotter P.D."/>
            <person name="Adams C."/>
            <person name="Dobson A.D."/>
            <person name="O'Gara F."/>
        </authorList>
    </citation>
    <scope>NUCLEOTIDE SEQUENCE [LARGE SCALE GENOMIC DNA]</scope>
    <source>
        <strain evidence="10 11">Ad2</strain>
    </source>
</reference>
<protein>
    <submittedName>
        <fullName evidence="10">ComEC family competence protein</fullName>
    </submittedName>
</protein>
<dbReference type="Proteomes" id="UP000076577">
    <property type="component" value="Unassembled WGS sequence"/>
</dbReference>
<feature type="domain" description="ComEC/Rec2-related protein" evidence="8">
    <location>
        <begin position="342"/>
        <end position="633"/>
    </location>
</feature>
<feature type="transmembrane region" description="Helical" evidence="7">
    <location>
        <begin position="401"/>
        <end position="419"/>
    </location>
</feature>
<evidence type="ECO:0000259" key="9">
    <source>
        <dbReference type="Pfam" id="PF13567"/>
    </source>
</evidence>
<dbReference type="RefSeq" id="WP_068001149.1">
    <property type="nucleotide sequence ID" value="NZ_FOFM01000004.1"/>
</dbReference>
<dbReference type="OrthoDB" id="9790149at2"/>
<feature type="transmembrane region" description="Helical" evidence="7">
    <location>
        <begin position="431"/>
        <end position="460"/>
    </location>
</feature>
<evidence type="ECO:0000313" key="10">
    <source>
        <dbReference type="EMBL" id="KZL21897.1"/>
    </source>
</evidence>
<dbReference type="EMBL" id="LMCB01000002">
    <property type="protein sequence ID" value="KZL21897.1"/>
    <property type="molecule type" value="Genomic_DNA"/>
</dbReference>
<feature type="transmembrane region" description="Helical" evidence="7">
    <location>
        <begin position="124"/>
        <end position="141"/>
    </location>
</feature>
<evidence type="ECO:0000256" key="4">
    <source>
        <dbReference type="ARBA" id="ARBA00022989"/>
    </source>
</evidence>
<dbReference type="Pfam" id="PF13567">
    <property type="entry name" value="DUF4131"/>
    <property type="match status" value="1"/>
</dbReference>
<feature type="transmembrane region" description="Helical" evidence="7">
    <location>
        <begin position="472"/>
        <end position="494"/>
    </location>
</feature>
<dbReference type="InterPro" id="IPR025405">
    <property type="entry name" value="DUF4131"/>
</dbReference>
<keyword evidence="11" id="KW-1185">Reference proteome</keyword>